<feature type="transmembrane region" description="Helical" evidence="2">
    <location>
        <begin position="30"/>
        <end position="51"/>
    </location>
</feature>
<protein>
    <submittedName>
        <fullName evidence="3">Uncharacterized protein</fullName>
    </submittedName>
</protein>
<accession>A0A1C5HUK5</accession>
<evidence type="ECO:0000313" key="4">
    <source>
        <dbReference type="Proteomes" id="UP000198215"/>
    </source>
</evidence>
<dbReference type="EMBL" id="LT607753">
    <property type="protein sequence ID" value="SCG49690.1"/>
    <property type="molecule type" value="Genomic_DNA"/>
</dbReference>
<feature type="region of interest" description="Disordered" evidence="1">
    <location>
        <begin position="1"/>
        <end position="22"/>
    </location>
</feature>
<feature type="transmembrane region" description="Helical" evidence="2">
    <location>
        <begin position="103"/>
        <end position="122"/>
    </location>
</feature>
<proteinExistence type="predicted"/>
<sequence>MDATPERDGDGTVPRSTTDAARPGRHAGHWLVGLFPLAFLGHLVVQVVFGAEGRAWFQERACATSGCTGPAMTVVGWLLIALPFLLVVPYIAYWSRLNPPARAAGLVVVVPLAVAGLLFVPGRGSSLDELVDGPGSDALATGITWAGVGIAVGVLALLVVSVIAARRRAVLPKLWSTLTTIGACVAMLGVALGRVAPVPVTAAQALPERTFTAAGDTLTRTAARDQPGCAGVLPDEGLLDGCLRTVEGTWTTDDSDAVVHLAAVFFPSESMARDRRAGLPDDVAQTGVTGDVLTVESVSGSWVLFSSVGHADGRTIAEADRGWLLWSSGQVAYRFIGHQVGFLVAPSPKNGIGPRTP</sequence>
<keyword evidence="2" id="KW-0812">Transmembrane</keyword>
<feature type="transmembrane region" description="Helical" evidence="2">
    <location>
        <begin position="142"/>
        <end position="165"/>
    </location>
</feature>
<keyword evidence="2" id="KW-0472">Membrane</keyword>
<evidence type="ECO:0000313" key="3">
    <source>
        <dbReference type="EMBL" id="SCG49690.1"/>
    </source>
</evidence>
<feature type="compositionally biased region" description="Basic and acidic residues" evidence="1">
    <location>
        <begin position="1"/>
        <end position="10"/>
    </location>
</feature>
<name>A0A1C5HUK5_9ACTN</name>
<feature type="transmembrane region" description="Helical" evidence="2">
    <location>
        <begin position="177"/>
        <end position="196"/>
    </location>
</feature>
<keyword evidence="2" id="KW-1133">Transmembrane helix</keyword>
<gene>
    <name evidence="3" type="ORF">GA0070614_1813</name>
</gene>
<reference evidence="4" key="1">
    <citation type="submission" date="2016-06" db="EMBL/GenBank/DDBJ databases">
        <authorList>
            <person name="Varghese N."/>
            <person name="Submissions Spin"/>
        </authorList>
    </citation>
    <scope>NUCLEOTIDE SEQUENCE [LARGE SCALE GENOMIC DNA]</scope>
    <source>
        <strain evidence="4">DSM 45161</strain>
    </source>
</reference>
<evidence type="ECO:0000256" key="1">
    <source>
        <dbReference type="SAM" id="MobiDB-lite"/>
    </source>
</evidence>
<evidence type="ECO:0000256" key="2">
    <source>
        <dbReference type="SAM" id="Phobius"/>
    </source>
</evidence>
<organism evidence="3 4">
    <name type="scientific">Micromonospora coxensis</name>
    <dbReference type="NCBI Taxonomy" id="356852"/>
    <lineage>
        <taxon>Bacteria</taxon>
        <taxon>Bacillati</taxon>
        <taxon>Actinomycetota</taxon>
        <taxon>Actinomycetes</taxon>
        <taxon>Micromonosporales</taxon>
        <taxon>Micromonosporaceae</taxon>
        <taxon>Micromonospora</taxon>
    </lineage>
</organism>
<dbReference type="Proteomes" id="UP000198215">
    <property type="component" value="Chromosome I"/>
</dbReference>
<feature type="transmembrane region" description="Helical" evidence="2">
    <location>
        <begin position="71"/>
        <end position="91"/>
    </location>
</feature>
<keyword evidence="4" id="KW-1185">Reference proteome</keyword>
<dbReference type="AlphaFoldDB" id="A0A1C5HUK5"/>